<dbReference type="InterPro" id="IPR035093">
    <property type="entry name" value="RelE/ParE_toxin_dom_sf"/>
</dbReference>
<dbReference type="RefSeq" id="WP_132849860.1">
    <property type="nucleotide sequence ID" value="NZ_CP058648.1"/>
</dbReference>
<proteinExistence type="predicted"/>
<accession>A0A4R2SSP4</accession>
<dbReference type="Proteomes" id="UP000295504">
    <property type="component" value="Unassembled WGS sequence"/>
</dbReference>
<dbReference type="EMBL" id="SLYC01000081">
    <property type="protein sequence ID" value="TCP93339.1"/>
    <property type="molecule type" value="Genomic_DNA"/>
</dbReference>
<dbReference type="AlphaFoldDB" id="A0A4R2SSP4"/>
<dbReference type="NCBIfam" id="TIGR02385">
    <property type="entry name" value="RelE_StbE"/>
    <property type="match status" value="1"/>
</dbReference>
<keyword evidence="3" id="KW-1185">Reference proteome</keyword>
<dbReference type="Gene3D" id="3.30.2310.20">
    <property type="entry name" value="RelE-like"/>
    <property type="match status" value="1"/>
</dbReference>
<protein>
    <submittedName>
        <fullName evidence="2">Addiction module RelE/StbE family toxin</fullName>
    </submittedName>
</protein>
<evidence type="ECO:0000256" key="1">
    <source>
        <dbReference type="ARBA" id="ARBA00022649"/>
    </source>
</evidence>
<keyword evidence="1" id="KW-1277">Toxin-antitoxin system</keyword>
<dbReference type="SUPFAM" id="SSF143011">
    <property type="entry name" value="RelE-like"/>
    <property type="match status" value="1"/>
</dbReference>
<name>A0A4R2SSP4_9FIRM</name>
<dbReference type="InterPro" id="IPR007712">
    <property type="entry name" value="RelE/ParE_toxin"/>
</dbReference>
<sequence>MKNNNYSIEITEPAEADLHQIAKYIAIELLEPKLAMKVLNTIEKAVLSLEEMPFRHPVVNDNRLCQLGIRQVIVDNYIIFYVINEKKKLVTIIRILYRKRDWLNLL</sequence>
<gene>
    <name evidence="2" type="ORF">EDD79_10813</name>
</gene>
<dbReference type="OrthoDB" id="3268478at2"/>
<organism evidence="2 3">
    <name type="scientific">Serpentinicella alkaliphila</name>
    <dbReference type="NCBI Taxonomy" id="1734049"/>
    <lineage>
        <taxon>Bacteria</taxon>
        <taxon>Bacillati</taxon>
        <taxon>Bacillota</taxon>
        <taxon>Clostridia</taxon>
        <taxon>Peptostreptococcales</taxon>
        <taxon>Natronincolaceae</taxon>
        <taxon>Serpentinicella</taxon>
    </lineage>
</organism>
<evidence type="ECO:0000313" key="2">
    <source>
        <dbReference type="EMBL" id="TCP93339.1"/>
    </source>
</evidence>
<comment type="caution">
    <text evidence="2">The sequence shown here is derived from an EMBL/GenBank/DDBJ whole genome shotgun (WGS) entry which is preliminary data.</text>
</comment>
<reference evidence="2 3" key="1">
    <citation type="submission" date="2019-03" db="EMBL/GenBank/DDBJ databases">
        <title>Genomic Encyclopedia of Type Strains, Phase IV (KMG-IV): sequencing the most valuable type-strain genomes for metagenomic binning, comparative biology and taxonomic classification.</title>
        <authorList>
            <person name="Goeker M."/>
        </authorList>
    </citation>
    <scope>NUCLEOTIDE SEQUENCE [LARGE SCALE GENOMIC DNA]</scope>
    <source>
        <strain evidence="2 3">DSM 100013</strain>
    </source>
</reference>
<dbReference type="Pfam" id="PF05016">
    <property type="entry name" value="ParE_toxin"/>
    <property type="match status" value="1"/>
</dbReference>
<evidence type="ECO:0000313" key="3">
    <source>
        <dbReference type="Proteomes" id="UP000295504"/>
    </source>
</evidence>